<keyword evidence="3" id="KW-1185">Reference proteome</keyword>
<evidence type="ECO:0000259" key="1">
    <source>
        <dbReference type="Pfam" id="PF07811"/>
    </source>
</evidence>
<dbReference type="InterPro" id="IPR012495">
    <property type="entry name" value="TadE-like_dom"/>
</dbReference>
<name>A0ABN2HNI0_9MICO</name>
<dbReference type="Pfam" id="PF07811">
    <property type="entry name" value="TadE"/>
    <property type="match status" value="1"/>
</dbReference>
<comment type="caution">
    <text evidence="2">The sequence shown here is derived from an EMBL/GenBank/DDBJ whole genome shotgun (WGS) entry which is preliminary data.</text>
</comment>
<reference evidence="2 3" key="1">
    <citation type="journal article" date="2019" name="Int. J. Syst. Evol. Microbiol.">
        <title>The Global Catalogue of Microorganisms (GCM) 10K type strain sequencing project: providing services to taxonomists for standard genome sequencing and annotation.</title>
        <authorList>
            <consortium name="The Broad Institute Genomics Platform"/>
            <consortium name="The Broad Institute Genome Sequencing Center for Infectious Disease"/>
            <person name="Wu L."/>
            <person name="Ma J."/>
        </authorList>
    </citation>
    <scope>NUCLEOTIDE SEQUENCE [LARGE SCALE GENOMIC DNA]</scope>
    <source>
        <strain evidence="2 3">JCM 15577</strain>
    </source>
</reference>
<evidence type="ECO:0000313" key="3">
    <source>
        <dbReference type="Proteomes" id="UP001501690"/>
    </source>
</evidence>
<organism evidence="2 3">
    <name type="scientific">Microbacterium sediminicola</name>
    <dbReference type="NCBI Taxonomy" id="415210"/>
    <lineage>
        <taxon>Bacteria</taxon>
        <taxon>Bacillati</taxon>
        <taxon>Actinomycetota</taxon>
        <taxon>Actinomycetes</taxon>
        <taxon>Micrococcales</taxon>
        <taxon>Microbacteriaceae</taxon>
        <taxon>Microbacterium</taxon>
    </lineage>
</organism>
<dbReference type="RefSeq" id="WP_344068707.1">
    <property type="nucleotide sequence ID" value="NZ_BAAAPL010000001.1"/>
</dbReference>
<proteinExistence type="predicted"/>
<feature type="domain" description="TadE-like" evidence="1">
    <location>
        <begin position="2"/>
        <end position="39"/>
    </location>
</feature>
<gene>
    <name evidence="2" type="ORF">GCM10009808_04680</name>
</gene>
<dbReference type="EMBL" id="BAAAPL010000001">
    <property type="protein sequence ID" value="GAA1690793.1"/>
    <property type="molecule type" value="Genomic_DNA"/>
</dbReference>
<sequence>MAEFTMVAALLTALTLGVVQFGIAVYVRNVVHDAAVEGAYYGALADVDPGAAAARTSDLIARAVGPDYARDVEAALVAEGVNGTVRVTVRTAVPVVGLWSGPIAMEVVGDAPREYLG</sequence>
<evidence type="ECO:0000313" key="2">
    <source>
        <dbReference type="EMBL" id="GAA1690793.1"/>
    </source>
</evidence>
<accession>A0ABN2HNI0</accession>
<protein>
    <recommendedName>
        <fullName evidence="1">TadE-like domain-containing protein</fullName>
    </recommendedName>
</protein>
<dbReference type="Proteomes" id="UP001501690">
    <property type="component" value="Unassembled WGS sequence"/>
</dbReference>